<gene>
    <name evidence="1" type="ORF">H4Q32_026913</name>
</gene>
<protein>
    <submittedName>
        <fullName evidence="1">1,4-alpha-glucan branching enzyme GlgB</fullName>
    </submittedName>
</protein>
<dbReference type="Proteomes" id="UP000830375">
    <property type="component" value="Unassembled WGS sequence"/>
</dbReference>
<name>A0ABQ8L671_LABRO</name>
<comment type="caution">
    <text evidence="1">The sequence shown here is derived from an EMBL/GenBank/DDBJ whole genome shotgun (WGS) entry which is preliminary data.</text>
</comment>
<dbReference type="EMBL" id="JACTAM010001599">
    <property type="protein sequence ID" value="KAI2646254.1"/>
    <property type="molecule type" value="Genomic_DNA"/>
</dbReference>
<evidence type="ECO:0000313" key="2">
    <source>
        <dbReference type="Proteomes" id="UP000830375"/>
    </source>
</evidence>
<accession>A0ABQ8L671</accession>
<evidence type="ECO:0000313" key="1">
    <source>
        <dbReference type="EMBL" id="KAI2646254.1"/>
    </source>
</evidence>
<proteinExistence type="predicted"/>
<organism evidence="1 2">
    <name type="scientific">Labeo rohita</name>
    <name type="common">Indian major carp</name>
    <name type="synonym">Cyprinus rohita</name>
    <dbReference type="NCBI Taxonomy" id="84645"/>
    <lineage>
        <taxon>Eukaryota</taxon>
        <taxon>Metazoa</taxon>
        <taxon>Chordata</taxon>
        <taxon>Craniata</taxon>
        <taxon>Vertebrata</taxon>
        <taxon>Euteleostomi</taxon>
        <taxon>Actinopterygii</taxon>
        <taxon>Neopterygii</taxon>
        <taxon>Teleostei</taxon>
        <taxon>Ostariophysi</taxon>
        <taxon>Cypriniformes</taxon>
        <taxon>Cyprinidae</taxon>
        <taxon>Labeoninae</taxon>
        <taxon>Labeonini</taxon>
        <taxon>Labeo</taxon>
    </lineage>
</organism>
<reference evidence="1 2" key="1">
    <citation type="submission" date="2022-01" db="EMBL/GenBank/DDBJ databases">
        <title>A high-quality chromosome-level genome assembly of rohu carp, Labeo rohita.</title>
        <authorList>
            <person name="Arick M.A. II"/>
            <person name="Hsu C.-Y."/>
            <person name="Magbanua Z."/>
            <person name="Pechanova O."/>
            <person name="Grover C."/>
            <person name="Miller E."/>
            <person name="Thrash A."/>
            <person name="Ezzel L."/>
            <person name="Alam S."/>
            <person name="Benzie J."/>
            <person name="Hamilton M."/>
            <person name="Karsi A."/>
            <person name="Lawrence M.L."/>
            <person name="Peterson D.G."/>
        </authorList>
    </citation>
    <scope>NUCLEOTIDE SEQUENCE [LARGE SCALE GENOMIC DNA]</scope>
    <source>
        <strain evidence="2">BAU-BD-2019</strain>
        <tissue evidence="1">Blood</tissue>
    </source>
</reference>
<sequence length="104" mass="12475">MGSQTEKEDEDTRETWRSFGSRWIQSIVYRKEKRRRYKHVTRPVIIQIVPRTDRDEVWKKSREARVCKEMNISSKKTFQRKIAKLVLSCGQKCKKPGTMGREPF</sequence>
<keyword evidence="2" id="KW-1185">Reference proteome</keyword>